<accession>A0ABM1F0N6</accession>
<dbReference type="GeneID" id="106817820"/>
<proteinExistence type="predicted"/>
<keyword evidence="8" id="KW-0862">Zinc</keyword>
<keyword evidence="7" id="KW-0833">Ubl conjugation pathway</keyword>
<dbReference type="Pfam" id="PF26000">
    <property type="entry name" value="UBA_ARIH2_N"/>
    <property type="match status" value="1"/>
</dbReference>
<keyword evidence="4" id="KW-0479">Metal-binding</keyword>
<gene>
    <name evidence="14" type="primary">LOC106817820</name>
</gene>
<dbReference type="EC" id="2.3.2.31" evidence="2"/>
<dbReference type="SMART" id="SM00647">
    <property type="entry name" value="IBR"/>
    <property type="match status" value="2"/>
</dbReference>
<keyword evidence="13" id="KW-1185">Reference proteome</keyword>
<dbReference type="Pfam" id="PF01485">
    <property type="entry name" value="IBR"/>
    <property type="match status" value="1"/>
</dbReference>
<dbReference type="Gene3D" id="1.20.120.1750">
    <property type="match status" value="1"/>
</dbReference>
<comment type="catalytic activity">
    <reaction evidence="1">
        <text>[E2 ubiquitin-conjugating enzyme]-S-ubiquitinyl-L-cysteine + [acceptor protein]-L-lysine = [E2 ubiquitin-conjugating enzyme]-L-cysteine + [acceptor protein]-N(6)-ubiquitinyl-L-lysine.</text>
        <dbReference type="EC" id="2.3.2.31"/>
    </reaction>
</comment>
<dbReference type="InterPro" id="IPR044066">
    <property type="entry name" value="TRIAD_supradom"/>
</dbReference>
<keyword evidence="5" id="KW-0677">Repeat</keyword>
<organism evidence="13 14">
    <name type="scientific">Priapulus caudatus</name>
    <name type="common">Priapulid worm</name>
    <dbReference type="NCBI Taxonomy" id="37621"/>
    <lineage>
        <taxon>Eukaryota</taxon>
        <taxon>Metazoa</taxon>
        <taxon>Ecdysozoa</taxon>
        <taxon>Scalidophora</taxon>
        <taxon>Priapulida</taxon>
        <taxon>Priapulimorpha</taxon>
        <taxon>Priapulimorphida</taxon>
        <taxon>Priapulidae</taxon>
        <taxon>Priapulus</taxon>
    </lineage>
</organism>
<feature type="domain" description="RING-type" evidence="12">
    <location>
        <begin position="68"/>
        <end position="290"/>
    </location>
</feature>
<evidence type="ECO:0000256" key="2">
    <source>
        <dbReference type="ARBA" id="ARBA00012251"/>
    </source>
</evidence>
<feature type="compositionally biased region" description="Basic and acidic residues" evidence="10">
    <location>
        <begin position="22"/>
        <end position="36"/>
    </location>
</feature>
<reference evidence="14" key="1">
    <citation type="submission" date="2025-08" db="UniProtKB">
        <authorList>
            <consortium name="RefSeq"/>
        </authorList>
    </citation>
    <scope>IDENTIFICATION</scope>
</reference>
<evidence type="ECO:0000256" key="3">
    <source>
        <dbReference type="ARBA" id="ARBA00022679"/>
    </source>
</evidence>
<evidence type="ECO:0000256" key="7">
    <source>
        <dbReference type="ARBA" id="ARBA00022786"/>
    </source>
</evidence>
<feature type="domain" description="RING-type" evidence="11">
    <location>
        <begin position="246"/>
        <end position="286"/>
    </location>
</feature>
<sequence length="491" mass="55883">MATASQGSTSDSDDDEGGDMDWYYRDDDTDVDHWDPRKTDREYFDYELLQIEDVECLLNESVEALSASSNISPSLAKVLLHQQQWKLQDVIDSFHKDPSRLLIDSRVKPSRSTAHGQPAAAGRFGGIECMAKDCNLLVPEDFVLDTVLKPEMREKYQQYAFNDYVESHPELRFCPGPNCTVVARAKDLHARRVICKQCKNSFCFRCGIDYHCPTGCDTIKRWITKCADDSETANYISAHTKDCPKCHICIEKNGGCNHMQCSKCKHDFCWMCLGDWKTHGSEYYECSRFKENPNIANETVHVQAREALKKYLHYFERCRYTLQYTYPYAYYMVNSGHRKELVERHLALYSLDATGVNASRPFISTSCYPRGVDFVYCTSLDLVDMCEDDIASVSASDVARAITCRLRGSCPCSCRHLEGPGTSTIYTSGVLQRDSQESAHFSLSTRPHGGFELVLHDVKRIRECSSWCLLDGTHPRNNSRRKQYEAHGGAS</sequence>
<evidence type="ECO:0000313" key="14">
    <source>
        <dbReference type="RefSeq" id="XP_014678007.1"/>
    </source>
</evidence>
<dbReference type="InterPro" id="IPR031127">
    <property type="entry name" value="E3_UB_ligase_RBR"/>
</dbReference>
<feature type="region of interest" description="Disordered" evidence="10">
    <location>
        <begin position="1"/>
        <end position="36"/>
    </location>
</feature>
<evidence type="ECO:0000256" key="9">
    <source>
        <dbReference type="PROSITE-ProRule" id="PRU00175"/>
    </source>
</evidence>
<dbReference type="InterPro" id="IPR047555">
    <property type="entry name" value="BRcat_RBR_TRIAD1"/>
</dbReference>
<dbReference type="InterPro" id="IPR047556">
    <property type="entry name" value="Rcat_RBR_TRIAD1"/>
</dbReference>
<dbReference type="InterPro" id="IPR002867">
    <property type="entry name" value="IBR_dom"/>
</dbReference>
<evidence type="ECO:0000256" key="5">
    <source>
        <dbReference type="ARBA" id="ARBA00022737"/>
    </source>
</evidence>
<dbReference type="InterPro" id="IPR017907">
    <property type="entry name" value="Znf_RING_CS"/>
</dbReference>
<dbReference type="PROSITE" id="PS00518">
    <property type="entry name" value="ZF_RING_1"/>
    <property type="match status" value="1"/>
</dbReference>
<evidence type="ECO:0000256" key="8">
    <source>
        <dbReference type="ARBA" id="ARBA00022833"/>
    </source>
</evidence>
<evidence type="ECO:0000256" key="4">
    <source>
        <dbReference type="ARBA" id="ARBA00022723"/>
    </source>
</evidence>
<protein>
    <recommendedName>
        <fullName evidence="2">RBR-type E3 ubiquitin transferase</fullName>
        <ecNumber evidence="2">2.3.2.31</ecNumber>
    </recommendedName>
</protein>
<evidence type="ECO:0000259" key="12">
    <source>
        <dbReference type="PROSITE" id="PS51873"/>
    </source>
</evidence>
<dbReference type="PROSITE" id="PS51873">
    <property type="entry name" value="TRIAD"/>
    <property type="match status" value="1"/>
</dbReference>
<evidence type="ECO:0000259" key="11">
    <source>
        <dbReference type="PROSITE" id="PS50089"/>
    </source>
</evidence>
<evidence type="ECO:0000256" key="1">
    <source>
        <dbReference type="ARBA" id="ARBA00001798"/>
    </source>
</evidence>
<dbReference type="CDD" id="cd20344">
    <property type="entry name" value="BRcat_RBR_TRIAD1"/>
    <property type="match status" value="1"/>
</dbReference>
<name>A0ABM1F0N6_PRICU</name>
<dbReference type="InterPro" id="IPR001841">
    <property type="entry name" value="Znf_RING"/>
</dbReference>
<dbReference type="RefSeq" id="XP_014678007.1">
    <property type="nucleotide sequence ID" value="XM_014822521.1"/>
</dbReference>
<dbReference type="PROSITE" id="PS50089">
    <property type="entry name" value="ZF_RING_2"/>
    <property type="match status" value="1"/>
</dbReference>
<dbReference type="Pfam" id="PF22191">
    <property type="entry name" value="IBR_1"/>
    <property type="match status" value="1"/>
</dbReference>
<evidence type="ECO:0000256" key="10">
    <source>
        <dbReference type="SAM" id="MobiDB-lite"/>
    </source>
</evidence>
<dbReference type="CDD" id="cd20360">
    <property type="entry name" value="Rcat_RBR_TRIAD1"/>
    <property type="match status" value="1"/>
</dbReference>
<keyword evidence="3" id="KW-0808">Transferase</keyword>
<evidence type="ECO:0000256" key="6">
    <source>
        <dbReference type="ARBA" id="ARBA00022771"/>
    </source>
</evidence>
<dbReference type="SUPFAM" id="SSF57850">
    <property type="entry name" value="RING/U-box"/>
    <property type="match status" value="2"/>
</dbReference>
<dbReference type="Proteomes" id="UP000695022">
    <property type="component" value="Unplaced"/>
</dbReference>
<keyword evidence="6 9" id="KW-0863">Zinc-finger</keyword>
<dbReference type="PANTHER" id="PTHR11685">
    <property type="entry name" value="RBR FAMILY RING FINGER AND IBR DOMAIN-CONTAINING"/>
    <property type="match status" value="1"/>
</dbReference>
<evidence type="ECO:0000313" key="13">
    <source>
        <dbReference type="Proteomes" id="UP000695022"/>
    </source>
</evidence>